<keyword evidence="1" id="KW-0805">Transcription regulation</keyword>
<dbReference type="SUPFAM" id="SSF48008">
    <property type="entry name" value="GntR ligand-binding domain-like"/>
    <property type="match status" value="1"/>
</dbReference>
<dbReference type="PANTHER" id="PTHR43537:SF5">
    <property type="entry name" value="UXU OPERON TRANSCRIPTIONAL REGULATOR"/>
    <property type="match status" value="1"/>
</dbReference>
<protein>
    <submittedName>
        <fullName evidence="6">GntR family transcriptional regulator</fullName>
    </submittedName>
</protein>
<evidence type="ECO:0000256" key="1">
    <source>
        <dbReference type="ARBA" id="ARBA00023015"/>
    </source>
</evidence>
<dbReference type="EMBL" id="CP004393">
    <property type="protein sequence ID" value="AJE45862.1"/>
    <property type="molecule type" value="Genomic_DNA"/>
</dbReference>
<dbReference type="Pfam" id="PF00392">
    <property type="entry name" value="GntR"/>
    <property type="match status" value="1"/>
</dbReference>
<evidence type="ECO:0000313" key="6">
    <source>
        <dbReference type="EMBL" id="AJE45862.1"/>
    </source>
</evidence>
<keyword evidence="2" id="KW-0238">DNA-binding</keyword>
<dbReference type="GO" id="GO:0003700">
    <property type="term" value="F:DNA-binding transcription factor activity"/>
    <property type="evidence" value="ECO:0007669"/>
    <property type="project" value="InterPro"/>
</dbReference>
<dbReference type="Proteomes" id="UP000031521">
    <property type="component" value="Chromosome"/>
</dbReference>
<dbReference type="InterPro" id="IPR008920">
    <property type="entry name" value="TF_FadR/GntR_C"/>
</dbReference>
<feature type="domain" description="HTH gntR-type" evidence="5">
    <location>
        <begin position="25"/>
        <end position="92"/>
    </location>
</feature>
<evidence type="ECO:0000256" key="2">
    <source>
        <dbReference type="ARBA" id="ARBA00023125"/>
    </source>
</evidence>
<dbReference type="HOGENOM" id="CLU_017584_5_1_5"/>
<dbReference type="InterPro" id="IPR036390">
    <property type="entry name" value="WH_DNA-bd_sf"/>
</dbReference>
<dbReference type="PRINTS" id="PR00035">
    <property type="entry name" value="HTHGNTR"/>
</dbReference>
<dbReference type="OrthoDB" id="7618373at2"/>
<dbReference type="Pfam" id="PF07729">
    <property type="entry name" value="FCD"/>
    <property type="match status" value="1"/>
</dbReference>
<dbReference type="GO" id="GO:0003677">
    <property type="term" value="F:DNA binding"/>
    <property type="evidence" value="ECO:0007669"/>
    <property type="project" value="UniProtKB-KW"/>
</dbReference>
<organism evidence="6 7">
    <name type="scientific">Celeribacter indicus</name>
    <dbReference type="NCBI Taxonomy" id="1208324"/>
    <lineage>
        <taxon>Bacteria</taxon>
        <taxon>Pseudomonadati</taxon>
        <taxon>Pseudomonadota</taxon>
        <taxon>Alphaproteobacteria</taxon>
        <taxon>Rhodobacterales</taxon>
        <taxon>Roseobacteraceae</taxon>
        <taxon>Celeribacter</taxon>
    </lineage>
</organism>
<dbReference type="SUPFAM" id="SSF46785">
    <property type="entry name" value="Winged helix' DNA-binding domain"/>
    <property type="match status" value="1"/>
</dbReference>
<dbReference type="PROSITE" id="PS50949">
    <property type="entry name" value="HTH_GNTR"/>
    <property type="match status" value="1"/>
</dbReference>
<dbReference type="RefSeq" id="WP_082033131.1">
    <property type="nucleotide sequence ID" value="NZ_CP004393.1"/>
</dbReference>
<evidence type="ECO:0000256" key="3">
    <source>
        <dbReference type="ARBA" id="ARBA00023163"/>
    </source>
</evidence>
<name>A0A0B5E075_9RHOB</name>
<dbReference type="KEGG" id="cid:P73_1147"/>
<dbReference type="SMART" id="SM00345">
    <property type="entry name" value="HTH_GNTR"/>
    <property type="match status" value="1"/>
</dbReference>
<feature type="region of interest" description="Disordered" evidence="4">
    <location>
        <begin position="233"/>
        <end position="256"/>
    </location>
</feature>
<dbReference type="CDD" id="cd07377">
    <property type="entry name" value="WHTH_GntR"/>
    <property type="match status" value="1"/>
</dbReference>
<gene>
    <name evidence="6" type="ORF">P73_1147</name>
</gene>
<keyword evidence="7" id="KW-1185">Reference proteome</keyword>
<reference evidence="6 7" key="1">
    <citation type="journal article" date="2014" name="Int. J. Syst. Evol. Microbiol.">
        <title>Celeribacter indicus sp. nov., a polycyclic aromatic hydrocarbon-degrading bacterium from deep-sea sediment and reclassification of Huaishuia halophila as Celeribacter halophilus comb. nov.</title>
        <authorList>
            <person name="Lai Q."/>
            <person name="Cao J."/>
            <person name="Yuan J."/>
            <person name="Li F."/>
            <person name="Shao Z."/>
        </authorList>
    </citation>
    <scope>NUCLEOTIDE SEQUENCE [LARGE SCALE GENOMIC DNA]</scope>
    <source>
        <strain evidence="6">P73</strain>
    </source>
</reference>
<dbReference type="InterPro" id="IPR036388">
    <property type="entry name" value="WH-like_DNA-bd_sf"/>
</dbReference>
<dbReference type="STRING" id="1208324.P73_1147"/>
<dbReference type="InterPro" id="IPR011711">
    <property type="entry name" value="GntR_C"/>
</dbReference>
<dbReference type="InterPro" id="IPR000524">
    <property type="entry name" value="Tscrpt_reg_HTH_GntR"/>
</dbReference>
<evidence type="ECO:0000259" key="5">
    <source>
        <dbReference type="PROSITE" id="PS50949"/>
    </source>
</evidence>
<accession>A0A0B5E075</accession>
<evidence type="ECO:0000313" key="7">
    <source>
        <dbReference type="Proteomes" id="UP000031521"/>
    </source>
</evidence>
<dbReference type="AlphaFoldDB" id="A0A0B5E075"/>
<dbReference type="Gene3D" id="1.20.120.530">
    <property type="entry name" value="GntR ligand-binding domain-like"/>
    <property type="match status" value="1"/>
</dbReference>
<proteinExistence type="predicted"/>
<dbReference type="Gene3D" id="1.10.10.10">
    <property type="entry name" value="Winged helix-like DNA-binding domain superfamily/Winged helix DNA-binding domain"/>
    <property type="match status" value="1"/>
</dbReference>
<keyword evidence="3" id="KW-0804">Transcription</keyword>
<evidence type="ECO:0000256" key="4">
    <source>
        <dbReference type="SAM" id="MobiDB-lite"/>
    </source>
</evidence>
<sequence length="256" mass="28415">MAELDTTLGRNPALFEPVTQAERGRDRFERIHDEIRARICMLDYPPGMKLSETALAAEFGISRTPLRRVLARLEDEGLLTSVHGVGTMVTDLDFDDMAQVYRLRKELAVLQTTLDPLPPSPELLARARAVARRAEALKAAPSARAFTELDRDLFLILLELTANEPLKFIAARLYFRTARIWLHQVGASQIDLVQEIEIFAGEAGEILKALELGDLDAVGHMRRGHISMSFARMPSGPDLREEAGTGGHPPEAAARR</sequence>
<dbReference type="PANTHER" id="PTHR43537">
    <property type="entry name" value="TRANSCRIPTIONAL REGULATOR, GNTR FAMILY"/>
    <property type="match status" value="1"/>
</dbReference>